<dbReference type="EMBL" id="MCBQ01004569">
    <property type="protein sequence ID" value="RKF80431.1"/>
    <property type="molecule type" value="Genomic_DNA"/>
</dbReference>
<evidence type="ECO:0000256" key="5">
    <source>
        <dbReference type="ARBA" id="ARBA00023136"/>
    </source>
</evidence>
<keyword evidence="2" id="KW-0813">Transport</keyword>
<accession>A0A420J0W7</accession>
<name>A0A420J0W7_9PEZI</name>
<dbReference type="Gene3D" id="1.20.1250.20">
    <property type="entry name" value="MFS general substrate transporter like domains"/>
    <property type="match status" value="1"/>
</dbReference>
<evidence type="ECO:0000256" key="4">
    <source>
        <dbReference type="ARBA" id="ARBA00022989"/>
    </source>
</evidence>
<feature type="transmembrane region" description="Helical" evidence="6">
    <location>
        <begin position="523"/>
        <end position="543"/>
    </location>
</feature>
<keyword evidence="5 6" id="KW-0472">Membrane</keyword>
<dbReference type="GO" id="GO:0008506">
    <property type="term" value="F:sucrose:proton symporter activity"/>
    <property type="evidence" value="ECO:0007669"/>
    <property type="project" value="TreeGrafter"/>
</dbReference>
<feature type="transmembrane region" description="Helical" evidence="6">
    <location>
        <begin position="128"/>
        <end position="148"/>
    </location>
</feature>
<feature type="transmembrane region" description="Helical" evidence="6">
    <location>
        <begin position="89"/>
        <end position="108"/>
    </location>
</feature>
<feature type="transmembrane region" description="Helical" evidence="6">
    <location>
        <begin position="245"/>
        <end position="263"/>
    </location>
</feature>
<dbReference type="SUPFAM" id="SSF103473">
    <property type="entry name" value="MFS general substrate transporter"/>
    <property type="match status" value="2"/>
</dbReference>
<proteinExistence type="predicted"/>
<protein>
    <submittedName>
        <fullName evidence="7">General alpha-glucoside permease</fullName>
    </submittedName>
</protein>
<comment type="caution">
    <text evidence="7">The sequence shown here is derived from an EMBL/GenBank/DDBJ whole genome shotgun (WGS) entry which is preliminary data.</text>
</comment>
<evidence type="ECO:0000313" key="7">
    <source>
        <dbReference type="EMBL" id="RKF80431.1"/>
    </source>
</evidence>
<sequence>MQDPRGIRLKSISTTDINNSSLANLSSFSDETPRQDSFNNNLIPDLTMHEGSSLLTPEEEEEEETRSLASGCSFRQDDLQDEFHQTKSLWYMILLTLSIGGLQFAWSVELSNGTPYLISLGLNKSMMALIWIAGPLSGALVQPYVGMLSDNFRSSWGKRTPFIILGSIATIISLLALAWVRDIVTGFLGLFGISPASRQAKDSIIVVAVFLVYLLDFSINTVQAGIRAFILDCAPSHLQETANSMASRIIGIGNILGYVAGYIDLKHYLSYFGGTQFKILCVIASLALAVTVLLSLSTIREANSCKETENISDPVGITSFFRTIHTSFKHLPPLTYKVCRIQFFAWIGMFPQLFYSSSYISDIYVQPYLETNPHMTQPELDQLYEKGTRIGTFALLIYAIVSLATNVFLPFFVAPSYDNTTRTFFIPGFTLRVAWMISHLIFSACMFSTIFIRSISTATAIIGIVGIPWALSLWAPYAIISSEVSKLKKNRNENTTSCDGYEISDRTEQTEDQAGVILGIHNIFITTGQIVATVGSSIIFKFFQKPLGVPGDRSFSVVLAIGGFGTIIAAWFTSRMPDKTSLTNEENYDEEPGKNQP</sequence>
<keyword evidence="4 6" id="KW-1133">Transmembrane helix</keyword>
<evidence type="ECO:0000256" key="6">
    <source>
        <dbReference type="SAM" id="Phobius"/>
    </source>
</evidence>
<organism evidence="7 8">
    <name type="scientific">Golovinomyces cichoracearum</name>
    <dbReference type="NCBI Taxonomy" id="62708"/>
    <lineage>
        <taxon>Eukaryota</taxon>
        <taxon>Fungi</taxon>
        <taxon>Dikarya</taxon>
        <taxon>Ascomycota</taxon>
        <taxon>Pezizomycotina</taxon>
        <taxon>Leotiomycetes</taxon>
        <taxon>Erysiphales</taxon>
        <taxon>Erysiphaceae</taxon>
        <taxon>Golovinomyces</taxon>
    </lineage>
</organism>
<feature type="transmembrane region" description="Helical" evidence="6">
    <location>
        <begin position="275"/>
        <end position="296"/>
    </location>
</feature>
<evidence type="ECO:0000256" key="2">
    <source>
        <dbReference type="ARBA" id="ARBA00022448"/>
    </source>
</evidence>
<feature type="transmembrane region" description="Helical" evidence="6">
    <location>
        <begin position="433"/>
        <end position="452"/>
    </location>
</feature>
<feature type="transmembrane region" description="Helical" evidence="6">
    <location>
        <begin position="555"/>
        <end position="573"/>
    </location>
</feature>
<feature type="transmembrane region" description="Helical" evidence="6">
    <location>
        <begin position="459"/>
        <end position="480"/>
    </location>
</feature>
<dbReference type="AlphaFoldDB" id="A0A420J0W7"/>
<keyword evidence="3 6" id="KW-0812">Transmembrane</keyword>
<feature type="transmembrane region" description="Helical" evidence="6">
    <location>
        <begin position="204"/>
        <end position="224"/>
    </location>
</feature>
<feature type="transmembrane region" description="Helical" evidence="6">
    <location>
        <begin position="393"/>
        <end position="413"/>
    </location>
</feature>
<reference evidence="7 8" key="1">
    <citation type="journal article" date="2018" name="BMC Genomics">
        <title>Comparative genome analyses reveal sequence features reflecting distinct modes of host-adaptation between dicot and monocot powdery mildew.</title>
        <authorList>
            <person name="Wu Y."/>
            <person name="Ma X."/>
            <person name="Pan Z."/>
            <person name="Kale S.D."/>
            <person name="Song Y."/>
            <person name="King H."/>
            <person name="Zhang Q."/>
            <person name="Presley C."/>
            <person name="Deng X."/>
            <person name="Wei C.I."/>
            <person name="Xiao S."/>
        </authorList>
    </citation>
    <scope>NUCLEOTIDE SEQUENCE [LARGE SCALE GENOMIC DNA]</scope>
    <source>
        <strain evidence="7">UMSG3</strain>
    </source>
</reference>
<keyword evidence="8" id="KW-1185">Reference proteome</keyword>
<feature type="transmembrane region" description="Helical" evidence="6">
    <location>
        <begin position="160"/>
        <end position="180"/>
    </location>
</feature>
<evidence type="ECO:0000256" key="3">
    <source>
        <dbReference type="ARBA" id="ARBA00022692"/>
    </source>
</evidence>
<evidence type="ECO:0000313" key="8">
    <source>
        <dbReference type="Proteomes" id="UP000283383"/>
    </source>
</evidence>
<dbReference type="GO" id="GO:0005886">
    <property type="term" value="C:plasma membrane"/>
    <property type="evidence" value="ECO:0007669"/>
    <property type="project" value="TreeGrafter"/>
</dbReference>
<dbReference type="PANTHER" id="PTHR19432:SF35">
    <property type="entry name" value="SOLUTE CARRIER FAMILY 45 MEMBER 3 ISOFORM X1"/>
    <property type="match status" value="1"/>
</dbReference>
<dbReference type="PANTHER" id="PTHR19432">
    <property type="entry name" value="SUGAR TRANSPORTER"/>
    <property type="match status" value="1"/>
</dbReference>
<comment type="subcellular location">
    <subcellularLocation>
        <location evidence="1">Membrane</location>
        <topology evidence="1">Multi-pass membrane protein</topology>
    </subcellularLocation>
</comment>
<dbReference type="InterPro" id="IPR036259">
    <property type="entry name" value="MFS_trans_sf"/>
</dbReference>
<evidence type="ECO:0000256" key="1">
    <source>
        <dbReference type="ARBA" id="ARBA00004141"/>
    </source>
</evidence>
<gene>
    <name evidence="7" type="ORF">GcM3_045032</name>
</gene>
<dbReference type="Pfam" id="PF13347">
    <property type="entry name" value="MFS_2"/>
    <property type="match status" value="1"/>
</dbReference>
<dbReference type="Proteomes" id="UP000283383">
    <property type="component" value="Unassembled WGS sequence"/>
</dbReference>